<dbReference type="OrthoDB" id="1724197at2759"/>
<feature type="compositionally biased region" description="Acidic residues" evidence="4">
    <location>
        <begin position="16"/>
        <end position="40"/>
    </location>
</feature>
<evidence type="ECO:0008006" key="9">
    <source>
        <dbReference type="Google" id="ProtNLM"/>
    </source>
</evidence>
<evidence type="ECO:0000313" key="8">
    <source>
        <dbReference type="Proteomes" id="UP000886595"/>
    </source>
</evidence>
<dbReference type="Proteomes" id="UP000886595">
    <property type="component" value="Unassembled WGS sequence"/>
</dbReference>
<keyword evidence="2" id="KW-0472">Membrane</keyword>
<evidence type="ECO:0000259" key="5">
    <source>
        <dbReference type="Pfam" id="PF01103"/>
    </source>
</evidence>
<feature type="domain" description="Bacterial surface antigen (D15)" evidence="5">
    <location>
        <begin position="179"/>
        <end position="318"/>
    </location>
</feature>
<feature type="region of interest" description="Disordered" evidence="4">
    <location>
        <begin position="1"/>
        <end position="54"/>
    </location>
</feature>
<keyword evidence="8" id="KW-1185">Reference proteome</keyword>
<evidence type="ECO:0000259" key="6">
    <source>
        <dbReference type="Pfam" id="PF07244"/>
    </source>
</evidence>
<dbReference type="InterPro" id="IPR000184">
    <property type="entry name" value="Bac_surfAg_D15"/>
</dbReference>
<comment type="caution">
    <text evidence="7">The sequence shown here is derived from an EMBL/GenBank/DDBJ whole genome shotgun (WGS) entry which is preliminary data.</text>
</comment>
<dbReference type="InterPro" id="IPR039910">
    <property type="entry name" value="D15-like"/>
</dbReference>
<dbReference type="EMBL" id="JAAMPC010000014">
    <property type="protein sequence ID" value="KAG2262654.1"/>
    <property type="molecule type" value="Genomic_DNA"/>
</dbReference>
<protein>
    <recommendedName>
        <fullName evidence="9">POTRA domain-containing protein</fullName>
    </recommendedName>
</protein>
<evidence type="ECO:0000256" key="1">
    <source>
        <dbReference type="ARBA" id="ARBA00022805"/>
    </source>
</evidence>
<dbReference type="Gene3D" id="3.10.20.310">
    <property type="entry name" value="membrane protein fhac"/>
    <property type="match status" value="1"/>
</dbReference>
<keyword evidence="1" id="KW-1002">Plastid outer membrane</keyword>
<dbReference type="AlphaFoldDB" id="A0A8X7Q2K8"/>
<dbReference type="FunFam" id="3.10.20.310:FF:000016">
    <property type="entry name" value="Outer membrane OMP85 family protein"/>
    <property type="match status" value="1"/>
</dbReference>
<dbReference type="PANTHER" id="PTHR12815">
    <property type="entry name" value="SORTING AND ASSEMBLY MACHINERY SAMM50 PROTEIN FAMILY MEMBER"/>
    <property type="match status" value="1"/>
</dbReference>
<dbReference type="Gene3D" id="2.40.160.50">
    <property type="entry name" value="membrane protein fhac: a member of the omp85/tpsb transporter family"/>
    <property type="match status" value="1"/>
</dbReference>
<evidence type="ECO:0000256" key="2">
    <source>
        <dbReference type="ARBA" id="ARBA00023136"/>
    </source>
</evidence>
<organism evidence="7 8">
    <name type="scientific">Brassica carinata</name>
    <name type="common">Ethiopian mustard</name>
    <name type="synonym">Abyssinian cabbage</name>
    <dbReference type="NCBI Taxonomy" id="52824"/>
    <lineage>
        <taxon>Eukaryota</taxon>
        <taxon>Viridiplantae</taxon>
        <taxon>Streptophyta</taxon>
        <taxon>Embryophyta</taxon>
        <taxon>Tracheophyta</taxon>
        <taxon>Spermatophyta</taxon>
        <taxon>Magnoliopsida</taxon>
        <taxon>eudicotyledons</taxon>
        <taxon>Gunneridae</taxon>
        <taxon>Pentapetalae</taxon>
        <taxon>rosids</taxon>
        <taxon>malvids</taxon>
        <taxon>Brassicales</taxon>
        <taxon>Brassicaceae</taxon>
        <taxon>Brassiceae</taxon>
        <taxon>Brassica</taxon>
    </lineage>
</organism>
<accession>A0A8X7Q2K8</accession>
<proteinExistence type="predicted"/>
<name>A0A8X7Q2K8_BRACI</name>
<gene>
    <name evidence="7" type="ORF">Bca52824_069733</name>
</gene>
<dbReference type="Pfam" id="PF01103">
    <property type="entry name" value="Omp85"/>
    <property type="match status" value="1"/>
</dbReference>
<feature type="domain" description="POTRA" evidence="6">
    <location>
        <begin position="72"/>
        <end position="149"/>
    </location>
</feature>
<evidence type="ECO:0000256" key="3">
    <source>
        <dbReference type="ARBA" id="ARBA00024013"/>
    </source>
</evidence>
<keyword evidence="1" id="KW-0934">Plastid</keyword>
<evidence type="ECO:0000256" key="4">
    <source>
        <dbReference type="SAM" id="MobiDB-lite"/>
    </source>
</evidence>
<evidence type="ECO:0000313" key="7">
    <source>
        <dbReference type="EMBL" id="KAG2262654.1"/>
    </source>
</evidence>
<comment type="subcellular location">
    <subcellularLocation>
        <location evidence="3">Plastid</location>
        <location evidence="3">Chloroplast outer membrane</location>
    </subcellularLocation>
</comment>
<dbReference type="Pfam" id="PF07244">
    <property type="entry name" value="POTRA"/>
    <property type="match status" value="1"/>
</dbReference>
<reference evidence="7 8" key="1">
    <citation type="submission" date="2020-02" db="EMBL/GenBank/DDBJ databases">
        <authorList>
            <person name="Ma Q."/>
            <person name="Huang Y."/>
            <person name="Song X."/>
            <person name="Pei D."/>
        </authorList>
    </citation>
    <scope>NUCLEOTIDE SEQUENCE [LARGE SCALE GENOMIC DNA]</scope>
    <source>
        <strain evidence="7">Sxm20200214</strain>
        <tissue evidence="7">Leaf</tissue>
    </source>
</reference>
<sequence>MANPADKPDPNLTTPDEGEVREEELEEEDDYEGEDDDDEATASKPQTREDAAASRANAQNLFRLMGVAPVPVRVHDVIVKGNEKTKDHVIEAEVDGVRQATTLQELLEAANVANFNLRALDIFDSVKITLDAGPPELPDTTNVVVKVVESQSPLAAEIVTSTKSQARSSTLEGSLKYKNIFGHGDIWDSSLAYGCDNSGEVGLGLYLPRLRGRPSPFTSRLYLSTQDWLKFSSYRERALGVSLGVLLSKNHELGYTLAWRNLIDPTQMASRTIRRQIGHSLVSDLKYTFKVDERNSSLRPTRGYSFVSTSQIGGLVPDSRTLRFLRQTQSVRTERCDLPDPGKKMVFSRV</sequence>
<dbReference type="PANTHER" id="PTHR12815:SF38">
    <property type="entry name" value="OUTER MEMBRANE OMP85 FAMILY PROTEIN"/>
    <property type="match status" value="1"/>
</dbReference>
<dbReference type="GO" id="GO:0009707">
    <property type="term" value="C:chloroplast outer membrane"/>
    <property type="evidence" value="ECO:0007669"/>
    <property type="project" value="UniProtKB-SubCell"/>
</dbReference>
<dbReference type="InterPro" id="IPR010827">
    <property type="entry name" value="BamA/TamA_POTRA"/>
</dbReference>